<feature type="transmembrane region" description="Helical" evidence="4">
    <location>
        <begin position="61"/>
        <end position="83"/>
    </location>
</feature>
<evidence type="ECO:0000259" key="5">
    <source>
        <dbReference type="PROSITE" id="PS01124"/>
    </source>
</evidence>
<dbReference type="InterPro" id="IPR009057">
    <property type="entry name" value="Homeodomain-like_sf"/>
</dbReference>
<keyword evidence="3" id="KW-0804">Transcription</keyword>
<feature type="transmembrane region" description="Helical" evidence="4">
    <location>
        <begin position="209"/>
        <end position="227"/>
    </location>
</feature>
<feature type="transmembrane region" description="Helical" evidence="4">
    <location>
        <begin position="167"/>
        <end position="189"/>
    </location>
</feature>
<dbReference type="PROSITE" id="PS01124">
    <property type="entry name" value="HTH_ARAC_FAMILY_2"/>
    <property type="match status" value="1"/>
</dbReference>
<keyword evidence="7" id="KW-1185">Reference proteome</keyword>
<dbReference type="AlphaFoldDB" id="A0A2Z4LN19"/>
<evidence type="ECO:0000256" key="4">
    <source>
        <dbReference type="SAM" id="Phobius"/>
    </source>
</evidence>
<dbReference type="Pfam" id="PF12833">
    <property type="entry name" value="HTH_18"/>
    <property type="match status" value="1"/>
</dbReference>
<dbReference type="GO" id="GO:0003700">
    <property type="term" value="F:DNA-binding transcription factor activity"/>
    <property type="evidence" value="ECO:0007669"/>
    <property type="project" value="InterPro"/>
</dbReference>
<evidence type="ECO:0000313" key="7">
    <source>
        <dbReference type="Proteomes" id="UP000248536"/>
    </source>
</evidence>
<name>A0A2Z4LN19_9FLAO</name>
<dbReference type="PANTHER" id="PTHR43280">
    <property type="entry name" value="ARAC-FAMILY TRANSCRIPTIONAL REGULATOR"/>
    <property type="match status" value="1"/>
</dbReference>
<dbReference type="EMBL" id="CP030104">
    <property type="protein sequence ID" value="AWX43231.1"/>
    <property type="molecule type" value="Genomic_DNA"/>
</dbReference>
<dbReference type="GO" id="GO:0043565">
    <property type="term" value="F:sequence-specific DNA binding"/>
    <property type="evidence" value="ECO:0007669"/>
    <property type="project" value="InterPro"/>
</dbReference>
<organism evidence="6 7">
    <name type="scientific">Flagellimonas maritima</name>
    <dbReference type="NCBI Taxonomy" id="1383885"/>
    <lineage>
        <taxon>Bacteria</taxon>
        <taxon>Pseudomonadati</taxon>
        <taxon>Bacteroidota</taxon>
        <taxon>Flavobacteriia</taxon>
        <taxon>Flavobacteriales</taxon>
        <taxon>Flavobacteriaceae</taxon>
        <taxon>Flagellimonas</taxon>
    </lineage>
</organism>
<keyword evidence="2" id="KW-0238">DNA-binding</keyword>
<evidence type="ECO:0000256" key="1">
    <source>
        <dbReference type="ARBA" id="ARBA00023015"/>
    </source>
</evidence>
<reference evidence="6 7" key="1">
    <citation type="submission" date="2018-06" db="EMBL/GenBank/DDBJ databases">
        <title>Spongiibacterium sp. HME9304 Genome sequencing and assembly.</title>
        <authorList>
            <person name="Kang H."/>
            <person name="Kim H."/>
            <person name="Joh K."/>
        </authorList>
    </citation>
    <scope>NUCLEOTIDE SEQUENCE [LARGE SCALE GENOMIC DNA]</scope>
    <source>
        <strain evidence="6 7">HME9304</strain>
    </source>
</reference>
<proteinExistence type="predicted"/>
<dbReference type="PANTHER" id="PTHR43280:SF29">
    <property type="entry name" value="ARAC-FAMILY TRANSCRIPTIONAL REGULATOR"/>
    <property type="match status" value="1"/>
</dbReference>
<dbReference type="KEGG" id="spon:HME9304_00218"/>
<dbReference type="SMART" id="SM00342">
    <property type="entry name" value="HTH_ARAC"/>
    <property type="match status" value="1"/>
</dbReference>
<feature type="domain" description="HTH araC/xylS-type" evidence="5">
    <location>
        <begin position="255"/>
        <end position="359"/>
    </location>
</feature>
<dbReference type="InterPro" id="IPR018060">
    <property type="entry name" value="HTH_AraC"/>
</dbReference>
<dbReference type="PROSITE" id="PS00041">
    <property type="entry name" value="HTH_ARAC_FAMILY_1"/>
    <property type="match status" value="1"/>
</dbReference>
<sequence length="364" mass="42536">MAVIFFIWGCVQSLIVGIFIPIVKKARNNYILSLIFFVTSLNILFQYLLRYQDWKIEFPRLLVIPDFLDLLLPTLLFLYIKAVVGGGIDKKDQKYLYVPIIAGTILVLSAFIRSDFSFYNYVGSLYHKVVLTTILIWKLFLFLKGWNIIQGQKDIIKKKAILWWPRMLTYFLGVLTYITFLNLCYFLLIVPNFDLDSPVRNTIQKLVELNYIIFTCSIIFITIYFFFKYPKILSGLPIFKSKNTSKVPDGQVYIDKLNKLIIEDKIHLDTELNEQKLADTLEVQSYILSIVLNDYLGKSFSSYINEKRIEEAKRLLESEEHKDLTIFAIAVDSGFRSESVFYVNFKKLTGLTPKQYKKKYSETS</sequence>
<keyword evidence="4" id="KW-0472">Membrane</keyword>
<feature type="transmembrane region" description="Helical" evidence="4">
    <location>
        <begin position="6"/>
        <end position="23"/>
    </location>
</feature>
<evidence type="ECO:0000256" key="2">
    <source>
        <dbReference type="ARBA" id="ARBA00023125"/>
    </source>
</evidence>
<dbReference type="Proteomes" id="UP000248536">
    <property type="component" value="Chromosome"/>
</dbReference>
<accession>A0A2Z4LN19</accession>
<dbReference type="SUPFAM" id="SSF46689">
    <property type="entry name" value="Homeodomain-like"/>
    <property type="match status" value="1"/>
</dbReference>
<dbReference type="OrthoDB" id="9779074at2"/>
<dbReference type="InterPro" id="IPR018062">
    <property type="entry name" value="HTH_AraC-typ_CS"/>
</dbReference>
<feature type="transmembrane region" description="Helical" evidence="4">
    <location>
        <begin position="125"/>
        <end position="146"/>
    </location>
</feature>
<feature type="transmembrane region" description="Helical" evidence="4">
    <location>
        <begin position="95"/>
        <end position="113"/>
    </location>
</feature>
<dbReference type="RefSeq" id="WP_112376831.1">
    <property type="nucleotide sequence ID" value="NZ_CP030104.1"/>
</dbReference>
<evidence type="ECO:0000256" key="3">
    <source>
        <dbReference type="ARBA" id="ARBA00023163"/>
    </source>
</evidence>
<evidence type="ECO:0000313" key="6">
    <source>
        <dbReference type="EMBL" id="AWX43231.1"/>
    </source>
</evidence>
<keyword evidence="4" id="KW-0812">Transmembrane</keyword>
<protein>
    <recommendedName>
        <fullName evidence="5">HTH araC/xylS-type domain-containing protein</fullName>
    </recommendedName>
</protein>
<keyword evidence="1" id="KW-0805">Transcription regulation</keyword>
<feature type="transmembrane region" description="Helical" evidence="4">
    <location>
        <begin position="30"/>
        <end position="49"/>
    </location>
</feature>
<gene>
    <name evidence="6" type="ORF">HME9304_00218</name>
</gene>
<keyword evidence="4" id="KW-1133">Transmembrane helix</keyword>
<dbReference type="Gene3D" id="1.10.10.60">
    <property type="entry name" value="Homeodomain-like"/>
    <property type="match status" value="1"/>
</dbReference>